<comment type="caution">
    <text evidence="3">The sequence shown here is derived from an EMBL/GenBank/DDBJ whole genome shotgun (WGS) entry which is preliminary data.</text>
</comment>
<protein>
    <submittedName>
        <fullName evidence="3">Tripartite tricarboxylate transporter substrate binding protein</fullName>
    </submittedName>
</protein>
<proteinExistence type="inferred from homology"/>
<gene>
    <name evidence="3" type="ORF">JMJ55_28245</name>
</gene>
<dbReference type="SUPFAM" id="SSF53850">
    <property type="entry name" value="Periplasmic binding protein-like II"/>
    <property type="match status" value="1"/>
</dbReference>
<dbReference type="Proteomes" id="UP000606490">
    <property type="component" value="Unassembled WGS sequence"/>
</dbReference>
<reference evidence="3 4" key="1">
    <citation type="submission" date="2021-01" db="EMBL/GenBank/DDBJ databases">
        <title>Belnapia mucosa sp. nov. and Belnapia arida sp. nov., isolated from the Tabernas Desert (Almeria, Spain).</title>
        <authorList>
            <person name="Molina-Menor E."/>
            <person name="Vidal-Verdu A."/>
            <person name="Calonge A."/>
            <person name="Satari L."/>
            <person name="Pereto Magraner J."/>
            <person name="Porcar Miralles M."/>
        </authorList>
    </citation>
    <scope>NUCLEOTIDE SEQUENCE [LARGE SCALE GENOMIC DNA]</scope>
    <source>
        <strain evidence="3 4">T6</strain>
    </source>
</reference>
<evidence type="ECO:0000256" key="2">
    <source>
        <dbReference type="SAM" id="SignalP"/>
    </source>
</evidence>
<dbReference type="PIRSF" id="PIRSF017082">
    <property type="entry name" value="YflP"/>
    <property type="match status" value="1"/>
</dbReference>
<evidence type="ECO:0000313" key="3">
    <source>
        <dbReference type="EMBL" id="MBL6459218.1"/>
    </source>
</evidence>
<dbReference type="EMBL" id="JAEUXJ010000029">
    <property type="protein sequence ID" value="MBL6459218.1"/>
    <property type="molecule type" value="Genomic_DNA"/>
</dbReference>
<evidence type="ECO:0000313" key="4">
    <source>
        <dbReference type="Proteomes" id="UP000606490"/>
    </source>
</evidence>
<sequence>MTRRRLLAALAAVPLLPGARAHAQPVVPSPSWSPERPVRLVVGFAPGGSTDTTARVVAQGITAGLGQSVVVENRTGAAGNIATEHVARSAPDGHTLVVASMGSHATNAALYRDLPFDVVRDFVPVSLVALSACLLVVHPSLPVRNVTELIARAKAAPGKLNCGIAGAGSSQHFAAALFEHRAGVSFTQVSYRGGAPAMADLVSGRLDLMFTPFVETAQQVRSGQVRALGTTRSERSAQLPEVPAIAEELPGYEFNSWLGLFAPAGTPAPAVTRLSREVAAALRTPQTRGRMEELGYQPVGSTPEEFAAFFAAELPRVAELVRISGASVD</sequence>
<keyword evidence="4" id="KW-1185">Reference proteome</keyword>
<dbReference type="Gene3D" id="3.40.190.150">
    <property type="entry name" value="Bordetella uptake gene, domain 1"/>
    <property type="match status" value="1"/>
</dbReference>
<dbReference type="Pfam" id="PF03401">
    <property type="entry name" value="TctC"/>
    <property type="match status" value="1"/>
</dbReference>
<comment type="similarity">
    <text evidence="1">Belongs to the UPF0065 (bug) family.</text>
</comment>
<dbReference type="Gene3D" id="3.40.190.10">
    <property type="entry name" value="Periplasmic binding protein-like II"/>
    <property type="match status" value="1"/>
</dbReference>
<dbReference type="PANTHER" id="PTHR42928:SF5">
    <property type="entry name" value="BLR1237 PROTEIN"/>
    <property type="match status" value="1"/>
</dbReference>
<name>A0ABS1VFM9_9PROT</name>
<keyword evidence="2" id="KW-0732">Signal</keyword>
<organism evidence="3 4">
    <name type="scientific">Belnapia mucosa</name>
    <dbReference type="NCBI Taxonomy" id="2804532"/>
    <lineage>
        <taxon>Bacteria</taxon>
        <taxon>Pseudomonadati</taxon>
        <taxon>Pseudomonadota</taxon>
        <taxon>Alphaproteobacteria</taxon>
        <taxon>Acetobacterales</taxon>
        <taxon>Roseomonadaceae</taxon>
        <taxon>Belnapia</taxon>
    </lineage>
</organism>
<feature type="chain" id="PRO_5045991567" evidence="2">
    <location>
        <begin position="24"/>
        <end position="329"/>
    </location>
</feature>
<dbReference type="PANTHER" id="PTHR42928">
    <property type="entry name" value="TRICARBOXYLATE-BINDING PROTEIN"/>
    <property type="match status" value="1"/>
</dbReference>
<dbReference type="InterPro" id="IPR042100">
    <property type="entry name" value="Bug_dom1"/>
</dbReference>
<evidence type="ECO:0000256" key="1">
    <source>
        <dbReference type="ARBA" id="ARBA00006987"/>
    </source>
</evidence>
<accession>A0ABS1VFM9</accession>
<dbReference type="InterPro" id="IPR005064">
    <property type="entry name" value="BUG"/>
</dbReference>
<feature type="signal peptide" evidence="2">
    <location>
        <begin position="1"/>
        <end position="23"/>
    </location>
</feature>
<dbReference type="RefSeq" id="WP_202828950.1">
    <property type="nucleotide sequence ID" value="NZ_JAEUXJ010000029.1"/>
</dbReference>
<dbReference type="CDD" id="cd13578">
    <property type="entry name" value="PBP2_Bug27"/>
    <property type="match status" value="1"/>
</dbReference>